<feature type="transmembrane region" description="Helical" evidence="7">
    <location>
        <begin position="178"/>
        <end position="198"/>
    </location>
</feature>
<keyword evidence="4 7" id="KW-1133">Transmembrane helix</keyword>
<evidence type="ECO:0000256" key="1">
    <source>
        <dbReference type="ARBA" id="ARBA00004141"/>
    </source>
</evidence>
<feature type="transmembrane region" description="Helical" evidence="7">
    <location>
        <begin position="108"/>
        <end position="125"/>
    </location>
</feature>
<dbReference type="Pfam" id="PF03239">
    <property type="entry name" value="FTR1"/>
    <property type="match status" value="1"/>
</dbReference>
<dbReference type="GO" id="GO:0033573">
    <property type="term" value="C:high-affinity iron permease complex"/>
    <property type="evidence" value="ECO:0007669"/>
    <property type="project" value="InterPro"/>
</dbReference>
<feature type="transmembrane region" description="Helical" evidence="7">
    <location>
        <begin position="70"/>
        <end position="88"/>
    </location>
</feature>
<dbReference type="AlphaFoldDB" id="A0A6J7DQB4"/>
<evidence type="ECO:0000313" key="8">
    <source>
        <dbReference type="EMBL" id="CAB4871480.1"/>
    </source>
</evidence>
<sequence>MLGNFVIGLREGLEAAIVVSILIAYLIKIDRREQVRAVWTGVSLAIVACLIFAALIDLTSTNLPAKFEPAFTGTVSLLAVAGVTWMIFWMRKVSATISGELRAKVDEALVVGTSAMITLAFIAVAREGFETAIFIWSAIKATGDTAIPIIGAALGLATSVVLGYLLYKRTVKINLSVFFRWTGAFLIIVAAGVLSAAVHEFQEIGWLPGAENLAFDVSSTINPNSWYGALLEGTINFNAKTTVLQVVVWVCFVASVTFAYFRPMSAASAAKASSAAKAASSSASDSSDSPAKSPNAVKS</sequence>
<evidence type="ECO:0000256" key="3">
    <source>
        <dbReference type="ARBA" id="ARBA00022692"/>
    </source>
</evidence>
<dbReference type="GO" id="GO:0015093">
    <property type="term" value="F:ferrous iron transmembrane transporter activity"/>
    <property type="evidence" value="ECO:0007669"/>
    <property type="project" value="TreeGrafter"/>
</dbReference>
<keyword evidence="5 7" id="KW-0472">Membrane</keyword>
<comment type="subcellular location">
    <subcellularLocation>
        <location evidence="1">Membrane</location>
        <topology evidence="1">Multi-pass membrane protein</topology>
    </subcellularLocation>
</comment>
<name>A0A6J7DQB4_9ZZZZ</name>
<feature type="transmembrane region" description="Helical" evidence="7">
    <location>
        <begin position="6"/>
        <end position="26"/>
    </location>
</feature>
<feature type="transmembrane region" description="Helical" evidence="7">
    <location>
        <begin position="38"/>
        <end position="58"/>
    </location>
</feature>
<accession>A0A6J7DQB4</accession>
<keyword evidence="3 7" id="KW-0812">Transmembrane</keyword>
<protein>
    <submittedName>
        <fullName evidence="8">Unannotated protein</fullName>
    </submittedName>
</protein>
<feature type="transmembrane region" description="Helical" evidence="7">
    <location>
        <begin position="145"/>
        <end position="166"/>
    </location>
</feature>
<comment type="similarity">
    <text evidence="2">Belongs to the oxidase-dependent Fe transporter (OFeT) (TC 9.A.10.1) family.</text>
</comment>
<evidence type="ECO:0000256" key="2">
    <source>
        <dbReference type="ARBA" id="ARBA00008333"/>
    </source>
</evidence>
<evidence type="ECO:0000256" key="5">
    <source>
        <dbReference type="ARBA" id="ARBA00023136"/>
    </source>
</evidence>
<dbReference type="InterPro" id="IPR004923">
    <property type="entry name" value="FTR1/Fip1/EfeU"/>
</dbReference>
<gene>
    <name evidence="8" type="ORF">UFOPK3401_00831</name>
</gene>
<proteinExistence type="inferred from homology"/>
<feature type="transmembrane region" description="Helical" evidence="7">
    <location>
        <begin position="242"/>
        <end position="261"/>
    </location>
</feature>
<dbReference type="PANTHER" id="PTHR31632:SF2">
    <property type="entry name" value="PLASMA MEMBRANE IRON PERMEASE"/>
    <property type="match status" value="1"/>
</dbReference>
<evidence type="ECO:0000256" key="7">
    <source>
        <dbReference type="SAM" id="Phobius"/>
    </source>
</evidence>
<evidence type="ECO:0000256" key="6">
    <source>
        <dbReference type="SAM" id="MobiDB-lite"/>
    </source>
</evidence>
<organism evidence="8">
    <name type="scientific">freshwater metagenome</name>
    <dbReference type="NCBI Taxonomy" id="449393"/>
    <lineage>
        <taxon>unclassified sequences</taxon>
        <taxon>metagenomes</taxon>
        <taxon>ecological metagenomes</taxon>
    </lineage>
</organism>
<dbReference type="EMBL" id="CAFBLM010000033">
    <property type="protein sequence ID" value="CAB4871480.1"/>
    <property type="molecule type" value="Genomic_DNA"/>
</dbReference>
<evidence type="ECO:0000256" key="4">
    <source>
        <dbReference type="ARBA" id="ARBA00022989"/>
    </source>
</evidence>
<dbReference type="PANTHER" id="PTHR31632">
    <property type="entry name" value="IRON TRANSPORTER FTH1"/>
    <property type="match status" value="1"/>
</dbReference>
<reference evidence="8" key="1">
    <citation type="submission" date="2020-05" db="EMBL/GenBank/DDBJ databases">
        <authorList>
            <person name="Chiriac C."/>
            <person name="Salcher M."/>
            <person name="Ghai R."/>
            <person name="Kavagutti S V."/>
        </authorList>
    </citation>
    <scope>NUCLEOTIDE SEQUENCE</scope>
</reference>
<feature type="region of interest" description="Disordered" evidence="6">
    <location>
        <begin position="280"/>
        <end position="299"/>
    </location>
</feature>
<dbReference type="NCBIfam" id="NF041756">
    <property type="entry name" value="EfeU"/>
    <property type="match status" value="1"/>
</dbReference>